<dbReference type="EMBL" id="ACYG01000031">
    <property type="protein sequence ID" value="EEV16478.1"/>
    <property type="molecule type" value="Genomic_DNA"/>
</dbReference>
<dbReference type="AlphaFoldDB" id="C8PL63"/>
<evidence type="ECO:0000313" key="2">
    <source>
        <dbReference type="Proteomes" id="UP000005709"/>
    </source>
</evidence>
<proteinExistence type="predicted"/>
<evidence type="ECO:0000313" key="1">
    <source>
        <dbReference type="EMBL" id="EEV16478.1"/>
    </source>
</evidence>
<gene>
    <name evidence="1" type="ORF">CAMGR0001_2854</name>
</gene>
<accession>C8PL63</accession>
<name>C8PL63_9BACT</name>
<reference evidence="1 2" key="1">
    <citation type="submission" date="2009-07" db="EMBL/GenBank/DDBJ databases">
        <authorList>
            <person name="Madupu R."/>
            <person name="Sebastian Y."/>
            <person name="Durkin A.S."/>
            <person name="Torralba M."/>
            <person name="Methe B."/>
            <person name="Sutton G.G."/>
            <person name="Strausberg R.L."/>
            <person name="Nelson K.E."/>
        </authorList>
    </citation>
    <scope>NUCLEOTIDE SEQUENCE [LARGE SCALE GENOMIC DNA]</scope>
    <source>
        <strain evidence="1 2">RM3268</strain>
    </source>
</reference>
<comment type="caution">
    <text evidence="1">The sequence shown here is derived from an EMBL/GenBank/DDBJ whole genome shotgun (WGS) entry which is preliminary data.</text>
</comment>
<protein>
    <submittedName>
        <fullName evidence="1">Uncharacterized protein</fullName>
    </submittedName>
</protein>
<organism evidence="1 2">
    <name type="scientific">Campylobacter gracilis RM3268</name>
    <dbReference type="NCBI Taxonomy" id="553220"/>
    <lineage>
        <taxon>Bacteria</taxon>
        <taxon>Pseudomonadati</taxon>
        <taxon>Campylobacterota</taxon>
        <taxon>Epsilonproteobacteria</taxon>
        <taxon>Campylobacterales</taxon>
        <taxon>Campylobacteraceae</taxon>
        <taxon>Campylobacter</taxon>
    </lineage>
</organism>
<dbReference type="Proteomes" id="UP000005709">
    <property type="component" value="Unassembled WGS sequence"/>
</dbReference>
<sequence>MRFFCLFRAFQPRLAKFHRNLMQIRAKFYASPSWSSAAEFYSATP</sequence>
<keyword evidence="2" id="KW-1185">Reference proteome</keyword>